<name>A0A4Q6Y1X8_9SPHN</name>
<evidence type="ECO:0000313" key="3">
    <source>
        <dbReference type="EMBL" id="RZF63237.1"/>
    </source>
</evidence>
<feature type="domain" description="TNase-like" evidence="2">
    <location>
        <begin position="29"/>
        <end position="155"/>
    </location>
</feature>
<dbReference type="SMART" id="SM00318">
    <property type="entry name" value="SNc"/>
    <property type="match status" value="1"/>
</dbReference>
<accession>A0A4Q6Y1X8</accession>
<dbReference type="AlphaFoldDB" id="A0A4Q6Y1X8"/>
<dbReference type="Pfam" id="PF00565">
    <property type="entry name" value="SNase"/>
    <property type="match status" value="1"/>
</dbReference>
<dbReference type="OrthoDB" id="9805504at2"/>
<protein>
    <submittedName>
        <fullName evidence="3">Thermonuclease family protein</fullName>
    </submittedName>
</protein>
<evidence type="ECO:0000256" key="1">
    <source>
        <dbReference type="SAM" id="SignalP"/>
    </source>
</evidence>
<dbReference type="InterPro" id="IPR035437">
    <property type="entry name" value="SNase_OB-fold_sf"/>
</dbReference>
<organism evidence="3 4">
    <name type="scientific">Sphingomonas populi</name>
    <dbReference type="NCBI Taxonomy" id="2484750"/>
    <lineage>
        <taxon>Bacteria</taxon>
        <taxon>Pseudomonadati</taxon>
        <taxon>Pseudomonadota</taxon>
        <taxon>Alphaproteobacteria</taxon>
        <taxon>Sphingomonadales</taxon>
        <taxon>Sphingomonadaceae</taxon>
        <taxon>Sphingomonas</taxon>
    </lineage>
</organism>
<sequence length="189" mass="20512">MSPLNGLNLAFLAALLGACSPSIAEPDTTGIEGKARAIDGDTVAIDFRLLGADAFERKQWCEMASGCAPCGKAAQDFAARFLARGPAMLRLTGQSSYGRPVAIAEVAGRDLGEAMIRAGYAVPRPGFLDHDPDRRARYLAAFAAAQEAKAGAMMGQWIDPAKWRKGDRLSCERERHTSRDWQQWRKEAD</sequence>
<dbReference type="Proteomes" id="UP000292085">
    <property type="component" value="Unassembled WGS sequence"/>
</dbReference>
<keyword evidence="1" id="KW-0732">Signal</keyword>
<keyword evidence="4" id="KW-1185">Reference proteome</keyword>
<gene>
    <name evidence="3" type="ORF">EWE75_16945</name>
</gene>
<dbReference type="SUPFAM" id="SSF50199">
    <property type="entry name" value="Staphylococcal nuclease"/>
    <property type="match status" value="1"/>
</dbReference>
<feature type="signal peptide" evidence="1">
    <location>
        <begin position="1"/>
        <end position="24"/>
    </location>
</feature>
<reference evidence="3 4" key="1">
    <citation type="submission" date="2019-02" db="EMBL/GenBank/DDBJ databases">
        <authorList>
            <person name="Li Y."/>
        </authorList>
    </citation>
    <scope>NUCLEOTIDE SEQUENCE [LARGE SCALE GENOMIC DNA]</scope>
    <source>
        <strain evidence="3 4">3-7</strain>
    </source>
</reference>
<proteinExistence type="predicted"/>
<dbReference type="RefSeq" id="WP_130159294.1">
    <property type="nucleotide sequence ID" value="NZ_SGIS01000029.1"/>
</dbReference>
<dbReference type="InterPro" id="IPR016071">
    <property type="entry name" value="Staphylococal_nuclease_OB-fold"/>
</dbReference>
<feature type="chain" id="PRO_5020341052" evidence="1">
    <location>
        <begin position="25"/>
        <end position="189"/>
    </location>
</feature>
<evidence type="ECO:0000259" key="2">
    <source>
        <dbReference type="SMART" id="SM00318"/>
    </source>
</evidence>
<comment type="caution">
    <text evidence="3">The sequence shown here is derived from an EMBL/GenBank/DDBJ whole genome shotgun (WGS) entry which is preliminary data.</text>
</comment>
<evidence type="ECO:0000313" key="4">
    <source>
        <dbReference type="Proteomes" id="UP000292085"/>
    </source>
</evidence>
<dbReference type="Gene3D" id="2.40.50.90">
    <property type="match status" value="1"/>
</dbReference>
<dbReference type="EMBL" id="SGIS01000029">
    <property type="protein sequence ID" value="RZF63237.1"/>
    <property type="molecule type" value="Genomic_DNA"/>
</dbReference>